<dbReference type="EMBL" id="JBBPBN010000012">
    <property type="protein sequence ID" value="KAK9027350.1"/>
    <property type="molecule type" value="Genomic_DNA"/>
</dbReference>
<organism evidence="1 2">
    <name type="scientific">Hibiscus sabdariffa</name>
    <name type="common">roselle</name>
    <dbReference type="NCBI Taxonomy" id="183260"/>
    <lineage>
        <taxon>Eukaryota</taxon>
        <taxon>Viridiplantae</taxon>
        <taxon>Streptophyta</taxon>
        <taxon>Embryophyta</taxon>
        <taxon>Tracheophyta</taxon>
        <taxon>Spermatophyta</taxon>
        <taxon>Magnoliopsida</taxon>
        <taxon>eudicotyledons</taxon>
        <taxon>Gunneridae</taxon>
        <taxon>Pentapetalae</taxon>
        <taxon>rosids</taxon>
        <taxon>malvids</taxon>
        <taxon>Malvales</taxon>
        <taxon>Malvaceae</taxon>
        <taxon>Malvoideae</taxon>
        <taxon>Hibiscus</taxon>
    </lineage>
</organism>
<proteinExistence type="predicted"/>
<evidence type="ECO:0000313" key="2">
    <source>
        <dbReference type="Proteomes" id="UP001396334"/>
    </source>
</evidence>
<accession>A0ABR2SQM7</accession>
<comment type="caution">
    <text evidence="1">The sequence shown here is derived from an EMBL/GenBank/DDBJ whole genome shotgun (WGS) entry which is preliminary data.</text>
</comment>
<reference evidence="1 2" key="1">
    <citation type="journal article" date="2024" name="G3 (Bethesda)">
        <title>Genome assembly of Hibiscus sabdariffa L. provides insights into metabolisms of medicinal natural products.</title>
        <authorList>
            <person name="Kim T."/>
        </authorList>
    </citation>
    <scope>NUCLEOTIDE SEQUENCE [LARGE SCALE GENOMIC DNA]</scope>
    <source>
        <strain evidence="1">TK-2024</strain>
        <tissue evidence="1">Old leaves</tissue>
    </source>
</reference>
<gene>
    <name evidence="1" type="ORF">V6N11_067188</name>
</gene>
<protein>
    <submittedName>
        <fullName evidence="1">Uncharacterized protein</fullName>
    </submittedName>
</protein>
<sequence>MPQGEEKSCYDTKTRRNESYHSISVLLFKGLVLCKTMERSRDVGNKRCTSIFSSKPTEPSQKVIYFFATLYSVGRFFYTPQANSAPNMVTEKNS</sequence>
<dbReference type="Proteomes" id="UP001396334">
    <property type="component" value="Unassembled WGS sequence"/>
</dbReference>
<keyword evidence="2" id="KW-1185">Reference proteome</keyword>
<evidence type="ECO:0000313" key="1">
    <source>
        <dbReference type="EMBL" id="KAK9027350.1"/>
    </source>
</evidence>
<name>A0ABR2SQM7_9ROSI</name>